<sequence>MDTKYKIIKDAFEREGIKYSNAEFSITQYSLNTPLSFKFQSAGDLFDFLNITPDKDKDKTENVNAMIMDAGLDPENFFFVNFYKSKVAEL</sequence>
<evidence type="ECO:0000313" key="2">
    <source>
        <dbReference type="Proteomes" id="UP001629156"/>
    </source>
</evidence>
<proteinExistence type="predicted"/>
<evidence type="ECO:0000313" key="1">
    <source>
        <dbReference type="EMBL" id="MFL9843296.1"/>
    </source>
</evidence>
<organism evidence="1 2">
    <name type="scientific">Flavobacterium rhizosphaerae</name>
    <dbReference type="NCBI Taxonomy" id="3163298"/>
    <lineage>
        <taxon>Bacteria</taxon>
        <taxon>Pseudomonadati</taxon>
        <taxon>Bacteroidota</taxon>
        <taxon>Flavobacteriia</taxon>
        <taxon>Flavobacteriales</taxon>
        <taxon>Flavobacteriaceae</taxon>
        <taxon>Flavobacterium</taxon>
    </lineage>
</organism>
<name>A0ABW8YSN5_9FLAO</name>
<reference evidence="1 2" key="1">
    <citation type="submission" date="2024-06" db="EMBL/GenBank/DDBJ databases">
        <authorList>
            <person name="Kaempfer P."/>
            <person name="Viver T."/>
        </authorList>
    </citation>
    <scope>NUCLEOTIDE SEQUENCE [LARGE SCALE GENOMIC DNA]</scope>
    <source>
        <strain evidence="1 2">ST-119</strain>
    </source>
</reference>
<dbReference type="Proteomes" id="UP001629156">
    <property type="component" value="Unassembled WGS sequence"/>
</dbReference>
<dbReference type="EMBL" id="JBELPZ010000002">
    <property type="protein sequence ID" value="MFL9843296.1"/>
    <property type="molecule type" value="Genomic_DNA"/>
</dbReference>
<gene>
    <name evidence="1" type="ORF">ABS766_02580</name>
</gene>
<comment type="caution">
    <text evidence="1">The sequence shown here is derived from an EMBL/GenBank/DDBJ whole genome shotgun (WGS) entry which is preliminary data.</text>
</comment>
<accession>A0ABW8YSN5</accession>
<dbReference type="RefSeq" id="WP_408083541.1">
    <property type="nucleotide sequence ID" value="NZ_JBELPZ010000002.1"/>
</dbReference>
<keyword evidence="2" id="KW-1185">Reference proteome</keyword>
<protein>
    <submittedName>
        <fullName evidence="1">Uncharacterized protein</fullName>
    </submittedName>
</protein>